<gene>
    <name evidence="2" type="ORF">CCS01_23420</name>
</gene>
<keyword evidence="3" id="KW-1185">Reference proteome</keyword>
<evidence type="ECO:0000259" key="1">
    <source>
        <dbReference type="Pfam" id="PF13577"/>
    </source>
</evidence>
<proteinExistence type="predicted"/>
<protein>
    <recommendedName>
        <fullName evidence="1">SnoaL-like domain-containing protein</fullName>
    </recommendedName>
</protein>
<dbReference type="InterPro" id="IPR032710">
    <property type="entry name" value="NTF2-like_dom_sf"/>
</dbReference>
<dbReference type="Pfam" id="PF13577">
    <property type="entry name" value="SnoaL_4"/>
    <property type="match status" value="1"/>
</dbReference>
<dbReference type="OrthoDB" id="981191at2"/>
<dbReference type="Proteomes" id="UP000239724">
    <property type="component" value="Unassembled WGS sequence"/>
</dbReference>
<accession>A0A2S6N2I2</accession>
<dbReference type="SUPFAM" id="SSF54427">
    <property type="entry name" value="NTF2-like"/>
    <property type="match status" value="1"/>
</dbReference>
<evidence type="ECO:0000313" key="3">
    <source>
        <dbReference type="Proteomes" id="UP000239724"/>
    </source>
</evidence>
<comment type="caution">
    <text evidence="2">The sequence shown here is derived from an EMBL/GenBank/DDBJ whole genome shotgun (WGS) entry which is preliminary data.</text>
</comment>
<reference evidence="2 3" key="1">
    <citation type="journal article" date="2018" name="Arch. Microbiol.">
        <title>New insights into the metabolic potential of the phototrophic purple bacterium Rhodopila globiformis DSM 161(T) from its draft genome sequence and evidence for a vanadium-dependent nitrogenase.</title>
        <authorList>
            <person name="Imhoff J.F."/>
            <person name="Rahn T."/>
            <person name="Kunzel S."/>
            <person name="Neulinger S.C."/>
        </authorList>
    </citation>
    <scope>NUCLEOTIDE SEQUENCE [LARGE SCALE GENOMIC DNA]</scope>
    <source>
        <strain evidence="2 3">DSM 161</strain>
    </source>
</reference>
<organism evidence="2 3">
    <name type="scientific">Rhodopila globiformis</name>
    <name type="common">Rhodopseudomonas globiformis</name>
    <dbReference type="NCBI Taxonomy" id="1071"/>
    <lineage>
        <taxon>Bacteria</taxon>
        <taxon>Pseudomonadati</taxon>
        <taxon>Pseudomonadota</taxon>
        <taxon>Alphaproteobacteria</taxon>
        <taxon>Acetobacterales</taxon>
        <taxon>Acetobacteraceae</taxon>
        <taxon>Rhodopila</taxon>
    </lineage>
</organism>
<feature type="domain" description="SnoaL-like" evidence="1">
    <location>
        <begin position="2"/>
        <end position="121"/>
    </location>
</feature>
<dbReference type="AlphaFoldDB" id="A0A2S6N2I2"/>
<dbReference type="EMBL" id="NHRY01000237">
    <property type="protein sequence ID" value="PPQ28819.1"/>
    <property type="molecule type" value="Genomic_DNA"/>
</dbReference>
<evidence type="ECO:0000313" key="2">
    <source>
        <dbReference type="EMBL" id="PPQ28819.1"/>
    </source>
</evidence>
<dbReference type="Gene3D" id="3.10.450.50">
    <property type="match status" value="1"/>
</dbReference>
<dbReference type="InterPro" id="IPR037401">
    <property type="entry name" value="SnoaL-like"/>
</dbReference>
<sequence>MSDKDEIRELLARYCFALDAERFDEMAALFTADGVWETAFGTGTGREGIIAQARSIAMGERPRRVHLTTNIVIDITGDTATAQSNWVLFQNSGSGPVISSGGAYFDRLVKEGGRWLFRHRRIDRFVREGGE</sequence>
<dbReference type="RefSeq" id="WP_104521237.1">
    <property type="nucleotide sequence ID" value="NZ_NHRY01000237.1"/>
</dbReference>
<name>A0A2S6N2I2_RHOGL</name>